<protein>
    <submittedName>
        <fullName evidence="2">Uncharacterized protein</fullName>
    </submittedName>
</protein>
<evidence type="ECO:0000313" key="3">
    <source>
        <dbReference type="Proteomes" id="UP000799436"/>
    </source>
</evidence>
<feature type="region of interest" description="Disordered" evidence="1">
    <location>
        <begin position="41"/>
        <end position="60"/>
    </location>
</feature>
<reference evidence="2" key="1">
    <citation type="journal article" date="2020" name="Stud. Mycol.">
        <title>101 Dothideomycetes genomes: a test case for predicting lifestyles and emergence of pathogens.</title>
        <authorList>
            <person name="Haridas S."/>
            <person name="Albert R."/>
            <person name="Binder M."/>
            <person name="Bloem J."/>
            <person name="Labutti K."/>
            <person name="Salamov A."/>
            <person name="Andreopoulos B."/>
            <person name="Baker S."/>
            <person name="Barry K."/>
            <person name="Bills G."/>
            <person name="Bluhm B."/>
            <person name="Cannon C."/>
            <person name="Castanera R."/>
            <person name="Culley D."/>
            <person name="Daum C."/>
            <person name="Ezra D."/>
            <person name="Gonzalez J."/>
            <person name="Henrissat B."/>
            <person name="Kuo A."/>
            <person name="Liang C."/>
            <person name="Lipzen A."/>
            <person name="Lutzoni F."/>
            <person name="Magnuson J."/>
            <person name="Mondo S."/>
            <person name="Nolan M."/>
            <person name="Ohm R."/>
            <person name="Pangilinan J."/>
            <person name="Park H.-J."/>
            <person name="Ramirez L."/>
            <person name="Alfaro M."/>
            <person name="Sun H."/>
            <person name="Tritt A."/>
            <person name="Yoshinaga Y."/>
            <person name="Zwiers L.-H."/>
            <person name="Turgeon B."/>
            <person name="Goodwin S."/>
            <person name="Spatafora J."/>
            <person name="Crous P."/>
            <person name="Grigoriev I."/>
        </authorList>
    </citation>
    <scope>NUCLEOTIDE SEQUENCE</scope>
    <source>
        <strain evidence="2">CBS 116005</strain>
    </source>
</reference>
<evidence type="ECO:0000256" key="1">
    <source>
        <dbReference type="SAM" id="MobiDB-lite"/>
    </source>
</evidence>
<evidence type="ECO:0000313" key="2">
    <source>
        <dbReference type="EMBL" id="KAF2765823.1"/>
    </source>
</evidence>
<keyword evidence="3" id="KW-1185">Reference proteome</keyword>
<proteinExistence type="predicted"/>
<sequence length="340" mass="39288">MFKAREEAANAQYEADRKEHKHEECLERVRQLREKFRLRKEAEDHEKALEAQREKERKEQKVQECRRMLQQLREKWGIQQPEPVEDDEEDLPLRDTLDRESVIRQHREEFKARRIYAKQRAVEMTNEYLVAICRARQGIEPEAEHAIESETIEQSTEEMEVAVEDQGEESGQVVVEDEDDGKSEGLLALMVKKATEFATGVWSVGVNWVDWLVLCSIRSMKARWPARPFGSAHPSAHDLLRRKVNVPTHHRPYLRFVNGQVVEGPNFTRLTSVEVGDPVASRRELVDEYALVTRTRGVRPEVWVDGVCWPGWRIAGVVAEVILRPGWHDAAGVVADAEMA</sequence>
<feature type="region of interest" description="Disordered" evidence="1">
    <location>
        <begin position="1"/>
        <end position="20"/>
    </location>
</feature>
<dbReference type="OrthoDB" id="10450273at2759"/>
<organism evidence="2 3">
    <name type="scientific">Teratosphaeria nubilosa</name>
    <dbReference type="NCBI Taxonomy" id="161662"/>
    <lineage>
        <taxon>Eukaryota</taxon>
        <taxon>Fungi</taxon>
        <taxon>Dikarya</taxon>
        <taxon>Ascomycota</taxon>
        <taxon>Pezizomycotina</taxon>
        <taxon>Dothideomycetes</taxon>
        <taxon>Dothideomycetidae</taxon>
        <taxon>Mycosphaerellales</taxon>
        <taxon>Teratosphaeriaceae</taxon>
        <taxon>Teratosphaeria</taxon>
    </lineage>
</organism>
<dbReference type="EMBL" id="ML995883">
    <property type="protein sequence ID" value="KAF2765823.1"/>
    <property type="molecule type" value="Genomic_DNA"/>
</dbReference>
<dbReference type="AlphaFoldDB" id="A0A6G1KYS2"/>
<name>A0A6G1KYS2_9PEZI</name>
<accession>A0A6G1KYS2</accession>
<dbReference type="Proteomes" id="UP000799436">
    <property type="component" value="Unassembled WGS sequence"/>
</dbReference>
<gene>
    <name evidence="2" type="ORF">EJ03DRAFT_354523</name>
</gene>